<evidence type="ECO:0000256" key="3">
    <source>
        <dbReference type="ARBA" id="ARBA00022989"/>
    </source>
</evidence>
<evidence type="ECO:0000313" key="8">
    <source>
        <dbReference type="Proteomes" id="UP001195483"/>
    </source>
</evidence>
<keyword evidence="8" id="KW-1185">Reference proteome</keyword>
<reference evidence="7" key="3">
    <citation type="submission" date="2023-05" db="EMBL/GenBank/DDBJ databases">
        <authorList>
            <person name="Smith C.H."/>
        </authorList>
    </citation>
    <scope>NUCLEOTIDE SEQUENCE</scope>
    <source>
        <strain evidence="7">CHS0354</strain>
        <tissue evidence="7">Mantle</tissue>
    </source>
</reference>
<feature type="transmembrane region" description="Helical" evidence="5">
    <location>
        <begin position="719"/>
        <end position="735"/>
    </location>
</feature>
<dbReference type="InterPro" id="IPR000832">
    <property type="entry name" value="GPCR_2_secretin-like"/>
</dbReference>
<keyword evidence="4 5" id="KW-0472">Membrane</keyword>
<feature type="transmembrane region" description="Helical" evidence="5">
    <location>
        <begin position="882"/>
        <end position="902"/>
    </location>
</feature>
<dbReference type="EMBL" id="JAEAOA010000095">
    <property type="protein sequence ID" value="KAK3586377.1"/>
    <property type="molecule type" value="Genomic_DNA"/>
</dbReference>
<organism evidence="7 8">
    <name type="scientific">Potamilus streckersoni</name>
    <dbReference type="NCBI Taxonomy" id="2493646"/>
    <lineage>
        <taxon>Eukaryota</taxon>
        <taxon>Metazoa</taxon>
        <taxon>Spiralia</taxon>
        <taxon>Lophotrochozoa</taxon>
        <taxon>Mollusca</taxon>
        <taxon>Bivalvia</taxon>
        <taxon>Autobranchia</taxon>
        <taxon>Heteroconchia</taxon>
        <taxon>Palaeoheterodonta</taxon>
        <taxon>Unionida</taxon>
        <taxon>Unionoidea</taxon>
        <taxon>Unionidae</taxon>
        <taxon>Ambleminae</taxon>
        <taxon>Lampsilini</taxon>
        <taxon>Potamilus</taxon>
    </lineage>
</organism>
<dbReference type="Proteomes" id="UP001195483">
    <property type="component" value="Unassembled WGS sequence"/>
</dbReference>
<evidence type="ECO:0000259" key="6">
    <source>
        <dbReference type="PROSITE" id="PS50261"/>
    </source>
</evidence>
<keyword evidence="3 5" id="KW-1133">Transmembrane helix</keyword>
<accession>A0AAE0S702</accession>
<dbReference type="InterPro" id="IPR053231">
    <property type="entry name" value="GPCR_LN-TM7"/>
</dbReference>
<feature type="transmembrane region" description="Helical" evidence="5">
    <location>
        <begin position="841"/>
        <end position="861"/>
    </location>
</feature>
<dbReference type="PANTHER" id="PTHR45902">
    <property type="entry name" value="LATROPHILIN RECEPTOR-LIKE PROTEIN A"/>
    <property type="match status" value="1"/>
</dbReference>
<comment type="caution">
    <text evidence="7">The sequence shown here is derived from an EMBL/GenBank/DDBJ whole genome shotgun (WGS) entry which is preliminary data.</text>
</comment>
<feature type="transmembrane region" description="Helical" evidence="5">
    <location>
        <begin position="684"/>
        <end position="707"/>
    </location>
</feature>
<feature type="transmembrane region" description="Helical" evidence="5">
    <location>
        <begin position="792"/>
        <end position="815"/>
    </location>
</feature>
<reference evidence="7" key="1">
    <citation type="journal article" date="2021" name="Genome Biol. Evol.">
        <title>A High-Quality Reference Genome for a Parasitic Bivalve with Doubly Uniparental Inheritance (Bivalvia: Unionida).</title>
        <authorList>
            <person name="Smith C.H."/>
        </authorList>
    </citation>
    <scope>NUCLEOTIDE SEQUENCE</scope>
    <source>
        <strain evidence="7">CHS0354</strain>
    </source>
</reference>
<dbReference type="CDD" id="cd15039">
    <property type="entry name" value="7tmB3_Methuselah-like"/>
    <property type="match status" value="1"/>
</dbReference>
<dbReference type="GO" id="GO:0007166">
    <property type="term" value="P:cell surface receptor signaling pathway"/>
    <property type="evidence" value="ECO:0007669"/>
    <property type="project" value="InterPro"/>
</dbReference>
<dbReference type="Pfam" id="PF00002">
    <property type="entry name" value="7tm_2"/>
    <property type="match status" value="1"/>
</dbReference>
<evidence type="ECO:0000313" key="7">
    <source>
        <dbReference type="EMBL" id="KAK3586377.1"/>
    </source>
</evidence>
<dbReference type="InterPro" id="IPR017981">
    <property type="entry name" value="GPCR_2-like_7TM"/>
</dbReference>
<gene>
    <name evidence="7" type="ORF">CHS0354_000901</name>
</gene>
<dbReference type="GO" id="GO:0016020">
    <property type="term" value="C:membrane"/>
    <property type="evidence" value="ECO:0007669"/>
    <property type="project" value="UniProtKB-SubCell"/>
</dbReference>
<evidence type="ECO:0000256" key="2">
    <source>
        <dbReference type="ARBA" id="ARBA00022692"/>
    </source>
</evidence>
<feature type="transmembrane region" description="Helical" evidence="5">
    <location>
        <begin position="908"/>
        <end position="929"/>
    </location>
</feature>
<sequence>MNDLSHFEMYTPSTKPNKVMAPATLLLAAATILHLSNLCASASDEKRSTPVKMGLTYLESIKDPVIRRAIKFQVDYCPHTDICNASFGFDESENMVPFCGKCSCDVDCRRECCPNIVADLDQLAVAEGNELECQYPVLQLSQQNRHSLFFPPQLSGYYFITDCPPGYNMEEREKCRTLRNNCVMSEGFDCFNVTPVTDIRSQLNYWNAFCASCHGIVNENLLAWVSSLNCINSLISDVSLIENNIYTINTNECNITFQPPKLYTPEKCTPRISSCNQTGFWAKYDEEIERLCHSPLGSSFNSTYKNVFCMICNTINPVFTTVCPTPFSFPILLELQHQNQVHQVSTESATDEVFAPYLMKFQQLYCSRTKTLNNYECVNNKSFDEIDGVIFDIEITFFPLEKCPVKQSSDVATKIGTWFKNMLPNDEESKYFICNRDTVFKLNNCYTLVKEDYIEWYSQAFDSIITFISSKWKIRPTRFLRFDLIYEKILNIAEATVRLQLDSKINITLAPRLTRIYDIAHLSECTSYIPFPTDLSVLPLTNTSDFDTDYLDEGSAGDILPHNGPGLSTNIMDEEDFSDYLSDSNAFESRCDTCSISNAYITLFLSDLIPCAMVELDEQLFNWSYTLYGIYVPKLNLSLNMTDFNVVNIFSETRLRICKHLYLPHPVAAVDKFQRVVSFEANTILSIICTFMSLICILMTLIVYIVFPELRTVPGQINMLLVISLIMAQVMYLVYEFTPTSTDPLCKGVGVLLHFFWLSAIFWMHMSTFHMFKKFVRLSKPQPKTSSTKTVIIYTVIAIVSSLIFVLTNIITALVETDMVEMGYGSQICYISSGKMVGFTFALPVGFVVLSNLVMFCVIICKLRSLPHVEMNVKHRRNNVLIIAKLSSLTGVTWIFGFLYIWTEEYILSYFFIVLNASIGIFIMASFILNKRVMNLIRSKFLN</sequence>
<dbReference type="GO" id="GO:0004930">
    <property type="term" value="F:G protein-coupled receptor activity"/>
    <property type="evidence" value="ECO:0007669"/>
    <property type="project" value="InterPro"/>
</dbReference>
<dbReference type="Gene3D" id="1.20.1070.10">
    <property type="entry name" value="Rhodopsin 7-helix transmembrane proteins"/>
    <property type="match status" value="1"/>
</dbReference>
<feature type="domain" description="G-protein coupled receptors family 2 profile 2" evidence="6">
    <location>
        <begin position="682"/>
        <end position="931"/>
    </location>
</feature>
<evidence type="ECO:0000256" key="4">
    <source>
        <dbReference type="ARBA" id="ARBA00023136"/>
    </source>
</evidence>
<feature type="transmembrane region" description="Helical" evidence="5">
    <location>
        <begin position="755"/>
        <end position="772"/>
    </location>
</feature>
<proteinExistence type="predicted"/>
<protein>
    <recommendedName>
        <fullName evidence="6">G-protein coupled receptors family 2 profile 2 domain-containing protein</fullName>
    </recommendedName>
</protein>
<reference evidence="7" key="2">
    <citation type="journal article" date="2021" name="Genome Biol. Evol.">
        <title>Developing a high-quality reference genome for a parasitic bivalve with doubly uniparental inheritance (Bivalvia: Unionida).</title>
        <authorList>
            <person name="Smith C.H."/>
        </authorList>
    </citation>
    <scope>NUCLEOTIDE SEQUENCE</scope>
    <source>
        <strain evidence="7">CHS0354</strain>
        <tissue evidence="7">Mantle</tissue>
    </source>
</reference>
<dbReference type="PROSITE" id="PS50261">
    <property type="entry name" value="G_PROTEIN_RECEP_F2_4"/>
    <property type="match status" value="1"/>
</dbReference>
<dbReference type="AlphaFoldDB" id="A0AAE0S702"/>
<evidence type="ECO:0000256" key="1">
    <source>
        <dbReference type="ARBA" id="ARBA00004141"/>
    </source>
</evidence>
<name>A0AAE0S702_9BIVA</name>
<evidence type="ECO:0000256" key="5">
    <source>
        <dbReference type="SAM" id="Phobius"/>
    </source>
</evidence>
<keyword evidence="2 5" id="KW-0812">Transmembrane</keyword>
<dbReference type="PANTHER" id="PTHR45902:SF1">
    <property type="entry name" value="LATROPHILIN RECEPTOR-LIKE PROTEIN A"/>
    <property type="match status" value="1"/>
</dbReference>
<comment type="subcellular location">
    <subcellularLocation>
        <location evidence="1">Membrane</location>
        <topology evidence="1">Multi-pass membrane protein</topology>
    </subcellularLocation>
</comment>